<feature type="compositionally biased region" description="Polar residues" evidence="1">
    <location>
        <begin position="140"/>
        <end position="150"/>
    </location>
</feature>
<keyword evidence="3" id="KW-1185">Reference proteome</keyword>
<gene>
    <name evidence="2" type="ORF">C482_06864</name>
</gene>
<proteinExistence type="predicted"/>
<dbReference type="PATRIC" id="fig|1227492.4.peg.1335"/>
<evidence type="ECO:0000313" key="3">
    <source>
        <dbReference type="Proteomes" id="UP000011693"/>
    </source>
</evidence>
<reference evidence="2 3" key="1">
    <citation type="journal article" date="2014" name="PLoS Genet.">
        <title>Phylogenetically driven sequencing of extremely halophilic archaea reveals strategies for static and dynamic osmo-response.</title>
        <authorList>
            <person name="Becker E.A."/>
            <person name="Seitzer P.M."/>
            <person name="Tritt A."/>
            <person name="Larsen D."/>
            <person name="Krusor M."/>
            <person name="Yao A.I."/>
            <person name="Wu D."/>
            <person name="Madern D."/>
            <person name="Eisen J.A."/>
            <person name="Darling A.E."/>
            <person name="Facciotti M.T."/>
        </authorList>
    </citation>
    <scope>NUCLEOTIDE SEQUENCE [LARGE SCALE GENOMIC DNA]</scope>
    <source>
        <strain evidence="2 3">JCM 10990</strain>
    </source>
</reference>
<protein>
    <submittedName>
        <fullName evidence="2">Uncharacterized protein</fullName>
    </submittedName>
</protein>
<evidence type="ECO:0000256" key="1">
    <source>
        <dbReference type="SAM" id="MobiDB-lite"/>
    </source>
</evidence>
<comment type="caution">
    <text evidence="2">The sequence shown here is derived from an EMBL/GenBank/DDBJ whole genome shotgun (WGS) entry which is preliminary data.</text>
</comment>
<sequence>MSANERSADASATVGGFGTFFRNYTKTWIHTVATVGLTAFGTLTFVHRWFAALAFASYLLPPVILYIRWRRQAGELDAFSAHSSSSQSETDSDDAASEADHTVSDAADRADQRTDESDQRRALESEPESVSDPEPETESAPTSVSGSGTESDARSEAVSAFETVPESEVEPEPESEPESQSDDDPEERPSPDRWRLQSSPVDATLHDVIVTDSGRSYAVGDGGVVLASGDEWETVLDDGPGASGADLFGVDATDDGGAVWVAVDILPALKGEDSRVGILWFTT</sequence>
<dbReference type="OrthoDB" id="320255at2157"/>
<dbReference type="RefSeq" id="WP_006166764.1">
    <property type="nucleotide sequence ID" value="NZ_AOIN01000044.1"/>
</dbReference>
<evidence type="ECO:0000313" key="2">
    <source>
        <dbReference type="EMBL" id="ELZ01475.1"/>
    </source>
</evidence>
<organism evidence="2 3">
    <name type="scientific">Natrialba chahannaoensis JCM 10990</name>
    <dbReference type="NCBI Taxonomy" id="1227492"/>
    <lineage>
        <taxon>Archaea</taxon>
        <taxon>Methanobacteriati</taxon>
        <taxon>Methanobacteriota</taxon>
        <taxon>Stenosarchaea group</taxon>
        <taxon>Halobacteria</taxon>
        <taxon>Halobacteriales</taxon>
        <taxon>Natrialbaceae</taxon>
        <taxon>Natrialba</taxon>
    </lineage>
</organism>
<feature type="compositionally biased region" description="Basic and acidic residues" evidence="1">
    <location>
        <begin position="98"/>
        <end position="124"/>
    </location>
</feature>
<name>M0ASG4_9EURY</name>
<dbReference type="Proteomes" id="UP000011693">
    <property type="component" value="Unassembled WGS sequence"/>
</dbReference>
<feature type="compositionally biased region" description="Acidic residues" evidence="1">
    <location>
        <begin position="165"/>
        <end position="186"/>
    </location>
</feature>
<accession>M0ASG4</accession>
<dbReference type="EMBL" id="AOIN01000044">
    <property type="protein sequence ID" value="ELZ01475.1"/>
    <property type="molecule type" value="Genomic_DNA"/>
</dbReference>
<feature type="compositionally biased region" description="Acidic residues" evidence="1">
    <location>
        <begin position="125"/>
        <end position="137"/>
    </location>
</feature>
<feature type="region of interest" description="Disordered" evidence="1">
    <location>
        <begin position="81"/>
        <end position="200"/>
    </location>
</feature>
<dbReference type="AlphaFoldDB" id="M0ASG4"/>